<dbReference type="Proteomes" id="UP000001600">
    <property type="component" value="Chromosome 1"/>
</dbReference>
<evidence type="ECO:0008006" key="3">
    <source>
        <dbReference type="Google" id="ProtNLM"/>
    </source>
</evidence>
<dbReference type="eggNOG" id="COG0645">
    <property type="taxonomic scope" value="Bacteria"/>
</dbReference>
<dbReference type="RefSeq" id="WP_012652528.1">
    <property type="nucleotide sequence ID" value="NC_011985.1"/>
</dbReference>
<evidence type="ECO:0000313" key="1">
    <source>
        <dbReference type="EMBL" id="ACM27903.1"/>
    </source>
</evidence>
<dbReference type="InterPro" id="IPR027417">
    <property type="entry name" value="P-loop_NTPase"/>
</dbReference>
<dbReference type="HOGENOM" id="CLU_116774_0_0_5"/>
<dbReference type="AlphaFoldDB" id="B9JB71"/>
<dbReference type="PANTHER" id="PTHR37807:SF3">
    <property type="entry name" value="OS07G0160300 PROTEIN"/>
    <property type="match status" value="1"/>
</dbReference>
<proteinExistence type="predicted"/>
<dbReference type="KEGG" id="ara:Arad_4123"/>
<organism evidence="1 2">
    <name type="scientific">Rhizobium rhizogenes (strain K84 / ATCC BAA-868)</name>
    <name type="common">Agrobacterium radiobacter</name>
    <dbReference type="NCBI Taxonomy" id="311403"/>
    <lineage>
        <taxon>Bacteria</taxon>
        <taxon>Pseudomonadati</taxon>
        <taxon>Pseudomonadota</taxon>
        <taxon>Alphaproteobacteria</taxon>
        <taxon>Hyphomicrobiales</taxon>
        <taxon>Rhizobiaceae</taxon>
        <taxon>Rhizobium/Agrobacterium group</taxon>
        <taxon>Rhizobium</taxon>
    </lineage>
</organism>
<dbReference type="SUPFAM" id="SSF52540">
    <property type="entry name" value="P-loop containing nucleoside triphosphate hydrolases"/>
    <property type="match status" value="1"/>
</dbReference>
<gene>
    <name evidence="1" type="ordered locus">Arad_4123</name>
</gene>
<dbReference type="Gene3D" id="3.40.50.300">
    <property type="entry name" value="P-loop containing nucleotide triphosphate hydrolases"/>
    <property type="match status" value="1"/>
</dbReference>
<dbReference type="Pfam" id="PF13671">
    <property type="entry name" value="AAA_33"/>
    <property type="match status" value="1"/>
</dbReference>
<protein>
    <recommendedName>
        <fullName evidence="3">Kinase</fullName>
    </recommendedName>
</protein>
<dbReference type="STRING" id="311403.Arad_4123"/>
<evidence type="ECO:0000313" key="2">
    <source>
        <dbReference type="Proteomes" id="UP000001600"/>
    </source>
</evidence>
<name>B9JB71_RHIR8</name>
<reference evidence="1 2" key="1">
    <citation type="journal article" date="2009" name="J. Bacteriol.">
        <title>Genome sequences of three Agrobacterium biovars help elucidate the evolution of multichromosome genomes in bacteria.</title>
        <authorList>
            <person name="Slater S.C."/>
            <person name="Goldman B.S."/>
            <person name="Goodner B."/>
            <person name="Setubal J.C."/>
            <person name="Farrand S.K."/>
            <person name="Nester E.W."/>
            <person name="Burr T.J."/>
            <person name="Banta L."/>
            <person name="Dickerman A.W."/>
            <person name="Paulsen I."/>
            <person name="Otten L."/>
            <person name="Suen G."/>
            <person name="Welch R."/>
            <person name="Almeida N.F."/>
            <person name="Arnold F."/>
            <person name="Burton O.T."/>
            <person name="Du Z."/>
            <person name="Ewing A."/>
            <person name="Godsy E."/>
            <person name="Heisel S."/>
            <person name="Houmiel K.L."/>
            <person name="Jhaveri J."/>
            <person name="Lu J."/>
            <person name="Miller N.M."/>
            <person name="Norton S."/>
            <person name="Chen Q."/>
            <person name="Phoolcharoen W."/>
            <person name="Ohlin V."/>
            <person name="Ondrusek D."/>
            <person name="Pride N."/>
            <person name="Stricklin S.L."/>
            <person name="Sun J."/>
            <person name="Wheeler C."/>
            <person name="Wilson L."/>
            <person name="Zhu H."/>
            <person name="Wood D.W."/>
        </authorList>
    </citation>
    <scope>NUCLEOTIDE SEQUENCE [LARGE SCALE GENOMIC DNA]</scope>
    <source>
        <strain evidence="2">K84 / ATCC BAA-868</strain>
    </source>
</reference>
<accession>B9JB71</accession>
<dbReference type="PANTHER" id="PTHR37807">
    <property type="entry name" value="OS07G0160300 PROTEIN"/>
    <property type="match status" value="1"/>
</dbReference>
<dbReference type="EMBL" id="CP000628">
    <property type="protein sequence ID" value="ACM27903.1"/>
    <property type="molecule type" value="Genomic_DNA"/>
</dbReference>
<sequence>MLIIFGGLPGSGKTTTAQALAKRLKAMYVRVDTIEHALRNSDVLKADEGPAGYMIAYGVAEDNLKLGQTVVADSVNSIRITRDAWLSVAKRAGAQAVEVEVVCSDRAEHRHRAETRMTDIEGLVKPTWDKTVNRHYEDWGTRPIVVDTAHKAVDDLIAELMVRLGHSQD</sequence>